<protein>
    <submittedName>
        <fullName evidence="1">Uncharacterized protein</fullName>
    </submittedName>
</protein>
<organism evidence="1 2">
    <name type="scientific">Eumeta variegata</name>
    <name type="common">Bagworm moth</name>
    <name type="synonym">Eumeta japonica</name>
    <dbReference type="NCBI Taxonomy" id="151549"/>
    <lineage>
        <taxon>Eukaryota</taxon>
        <taxon>Metazoa</taxon>
        <taxon>Ecdysozoa</taxon>
        <taxon>Arthropoda</taxon>
        <taxon>Hexapoda</taxon>
        <taxon>Insecta</taxon>
        <taxon>Pterygota</taxon>
        <taxon>Neoptera</taxon>
        <taxon>Endopterygota</taxon>
        <taxon>Lepidoptera</taxon>
        <taxon>Glossata</taxon>
        <taxon>Ditrysia</taxon>
        <taxon>Tineoidea</taxon>
        <taxon>Psychidae</taxon>
        <taxon>Oiketicinae</taxon>
        <taxon>Eumeta</taxon>
    </lineage>
</organism>
<evidence type="ECO:0000313" key="1">
    <source>
        <dbReference type="EMBL" id="GBP25735.1"/>
    </source>
</evidence>
<accession>A0A4C1UH54</accession>
<gene>
    <name evidence="1" type="ORF">EVAR_12215_1</name>
</gene>
<dbReference type="AlphaFoldDB" id="A0A4C1UH54"/>
<reference evidence="1 2" key="1">
    <citation type="journal article" date="2019" name="Commun. Biol.">
        <title>The bagworm genome reveals a unique fibroin gene that provides high tensile strength.</title>
        <authorList>
            <person name="Kono N."/>
            <person name="Nakamura H."/>
            <person name="Ohtoshi R."/>
            <person name="Tomita M."/>
            <person name="Numata K."/>
            <person name="Arakawa K."/>
        </authorList>
    </citation>
    <scope>NUCLEOTIDE SEQUENCE [LARGE SCALE GENOMIC DNA]</scope>
</reference>
<dbReference type="EMBL" id="BGZK01000171">
    <property type="protein sequence ID" value="GBP25735.1"/>
    <property type="molecule type" value="Genomic_DNA"/>
</dbReference>
<proteinExistence type="predicted"/>
<dbReference type="Proteomes" id="UP000299102">
    <property type="component" value="Unassembled WGS sequence"/>
</dbReference>
<comment type="caution">
    <text evidence="1">The sequence shown here is derived from an EMBL/GenBank/DDBJ whole genome shotgun (WGS) entry which is preliminary data.</text>
</comment>
<keyword evidence="2" id="KW-1185">Reference proteome</keyword>
<sequence length="87" mass="10035">MVELLQHIPFYSSHHISLTGRPKARIPAVIHLIRLLHHEPPPRTQKKFPLTKEDLSRYSLLMGVRQVFDAAVIIANYLLNGSPRLYI</sequence>
<name>A0A4C1UH54_EUMVA</name>
<evidence type="ECO:0000313" key="2">
    <source>
        <dbReference type="Proteomes" id="UP000299102"/>
    </source>
</evidence>